<accession>Q6ANK2</accession>
<dbReference type="InterPro" id="IPR027417">
    <property type="entry name" value="P-loop_NTPase"/>
</dbReference>
<dbReference type="PIRSF" id="PIRSF000980">
    <property type="entry name" value="RecC"/>
    <property type="match status" value="1"/>
</dbReference>
<evidence type="ECO:0000313" key="12">
    <source>
        <dbReference type="Proteomes" id="UP000000602"/>
    </source>
</evidence>
<dbReference type="Gene3D" id="3.40.50.10930">
    <property type="match status" value="1"/>
</dbReference>
<dbReference type="RefSeq" id="WP_011188584.1">
    <property type="nucleotide sequence ID" value="NC_006138.1"/>
</dbReference>
<keyword evidence="9" id="KW-0234">DNA repair</keyword>
<evidence type="ECO:0000256" key="7">
    <source>
        <dbReference type="ARBA" id="ARBA00022840"/>
    </source>
</evidence>
<dbReference type="InterPro" id="IPR006697">
    <property type="entry name" value="RecC"/>
</dbReference>
<dbReference type="SUPFAM" id="SSF52540">
    <property type="entry name" value="P-loop containing nucleoside triphosphate hydrolases"/>
    <property type="match status" value="2"/>
</dbReference>
<feature type="domain" description="RecC C-terminal" evidence="10">
    <location>
        <begin position="778"/>
        <end position="992"/>
    </location>
</feature>
<dbReference type="Gene3D" id="1.10.10.160">
    <property type="match status" value="1"/>
</dbReference>
<dbReference type="SUPFAM" id="SSF52980">
    <property type="entry name" value="Restriction endonuclease-like"/>
    <property type="match status" value="1"/>
</dbReference>
<keyword evidence="7" id="KW-0067">ATP-binding</keyword>
<dbReference type="Gene3D" id="1.10.10.990">
    <property type="match status" value="1"/>
</dbReference>
<keyword evidence="5" id="KW-0347">Helicase</keyword>
<protein>
    <submittedName>
        <fullName evidence="11">Related to exodeoxyribonuclease V, gamma chain</fullName>
    </submittedName>
</protein>
<dbReference type="OrthoDB" id="9762834at2"/>
<evidence type="ECO:0000256" key="5">
    <source>
        <dbReference type="ARBA" id="ARBA00022806"/>
    </source>
</evidence>
<evidence type="ECO:0000256" key="9">
    <source>
        <dbReference type="ARBA" id="ARBA00023204"/>
    </source>
</evidence>
<evidence type="ECO:0000256" key="3">
    <source>
        <dbReference type="ARBA" id="ARBA00022763"/>
    </source>
</evidence>
<gene>
    <name evidence="11" type="ordered locus">DP1343</name>
</gene>
<dbReference type="GO" id="GO:0009338">
    <property type="term" value="C:exodeoxyribonuclease V complex"/>
    <property type="evidence" value="ECO:0007669"/>
    <property type="project" value="InterPro"/>
</dbReference>
<organism evidence="11 12">
    <name type="scientific">Desulfotalea psychrophila (strain LSv54 / DSM 12343)</name>
    <dbReference type="NCBI Taxonomy" id="177439"/>
    <lineage>
        <taxon>Bacteria</taxon>
        <taxon>Pseudomonadati</taxon>
        <taxon>Thermodesulfobacteriota</taxon>
        <taxon>Desulfobulbia</taxon>
        <taxon>Desulfobulbales</taxon>
        <taxon>Desulfocapsaceae</taxon>
        <taxon>Desulfotalea</taxon>
    </lineage>
</organism>
<sequence>MLHLHISNHTEKLLEILAAIIKREGRANLFAREIFLIQSPGVERTVCQYLADEFKSWCNFDFLLPAGLLRKIASSLYVDLETDLFASQTTVWRLEALLRDIDEDIYLPLKKYVSGEVAELKRYQLAGQIAQLFDQYQLMRPSMLARWRLGQRVTEEDCEIWQMHLWQRLVEEFPAARHQGEILENIIETLEKEECQRRLPRRIFVFGLHTMAPLFLKFLQALSSRTEVHLFLLSPCREYWGEVGRGGDRLLSLEGIRDSGVDLSSYEEEEPQQLLASLGRQGRDFQQMLVASAGYSIDSALYQGLGAGSPPSLLHVLQGDILERGRLAVTAARDDSLRIVSCHSPLRELAVLKDHILDLLYKDASLQLRDIVVMAPDIQEYAPLIPALFADIQYSIADRATGQRNTVMAVFLDYLNLFSGRFGWSEVLDLLRSEHIYSQFSLGEGDFDLLQKWVTESGIRWGLSAEQRQELGLPPLELNTWLAGLQRLLLGFAMSADTMVEGVLAYSDIEGNSAQALGGLCEFLQVLQGGQELYTTPRLLHEWAELLQGDAERLFGGEENSAHQELQQILAGLGRGREYQGVLLYSQPIAFQVVMAWLQQASAQVGSSAGFLRGQLTFCSMLPMRSIPFRVICLLGLNEGKFPKQDKQATFDLLASKPELGDRSPRIDDRYQFLEALISVRDSLYLSYVGRSIKNNGEIPPSVVLCELLDLLECKFAIKPEDIVVEQPLHPFSSKYFEGRADLFSYNENCLTLAQKIYGGGGGEERPWWSGNLGRPQENIYLADMVSFYKNPQRWFVSRSLEIRLGASSDLPDDTETFSASGLDRYLLEQGLVEDLLAGREVADIYHGLAIEGRWPQGTPGSLLFKKLLTELDEFTNSIRQIDPGPIIQTLPIDQRIGPYRLLGKVALRQNGIFLHRYANRKGKDLLEAWLYHLVAGRERPDIITWLVCKDGVLKFSEQPSEEMLLLYLEHFAFGVNTLSSFQVEAAYAYSLHCQKKSKKTPMQVAEETLKGSVTKGYEPELALAISGGVEEFLAGEFERYCIELMLPIWEYADEL</sequence>
<dbReference type="InterPro" id="IPR041500">
    <property type="entry name" value="RecC_C"/>
</dbReference>
<dbReference type="GO" id="GO:0003677">
    <property type="term" value="F:DNA binding"/>
    <property type="evidence" value="ECO:0007669"/>
    <property type="project" value="UniProtKB-KW"/>
</dbReference>
<evidence type="ECO:0000256" key="6">
    <source>
        <dbReference type="ARBA" id="ARBA00022839"/>
    </source>
</evidence>
<dbReference type="PANTHER" id="PTHR30591">
    <property type="entry name" value="RECBCD ENZYME SUBUNIT RECC"/>
    <property type="match status" value="1"/>
</dbReference>
<dbReference type="NCBIfam" id="TIGR01450">
    <property type="entry name" value="recC"/>
    <property type="match status" value="1"/>
</dbReference>
<evidence type="ECO:0000256" key="4">
    <source>
        <dbReference type="ARBA" id="ARBA00022801"/>
    </source>
</evidence>
<dbReference type="HOGENOM" id="CLU_007513_1_0_7"/>
<keyword evidence="4" id="KW-0378">Hydrolase</keyword>
<dbReference type="Gene3D" id="3.40.50.300">
    <property type="entry name" value="P-loop containing nucleotide triphosphate hydrolases"/>
    <property type="match status" value="2"/>
</dbReference>
<keyword evidence="2" id="KW-0547">Nucleotide-binding</keyword>
<evidence type="ECO:0000256" key="2">
    <source>
        <dbReference type="ARBA" id="ARBA00022741"/>
    </source>
</evidence>
<dbReference type="eggNOG" id="COG1330">
    <property type="taxonomic scope" value="Bacteria"/>
</dbReference>
<dbReference type="STRING" id="177439.DP1343"/>
<reference evidence="12" key="1">
    <citation type="journal article" date="2004" name="Environ. Microbiol.">
        <title>The genome of Desulfotalea psychrophila, a sulfate-reducing bacterium from permanently cold Arctic sediments.</title>
        <authorList>
            <person name="Rabus R."/>
            <person name="Ruepp A."/>
            <person name="Frickey T."/>
            <person name="Rattei T."/>
            <person name="Fartmann B."/>
            <person name="Stark M."/>
            <person name="Bauer M."/>
            <person name="Zibat A."/>
            <person name="Lombardot T."/>
            <person name="Becker I."/>
            <person name="Amann J."/>
            <person name="Gellner K."/>
            <person name="Teeling H."/>
            <person name="Leuschner W.D."/>
            <person name="Gloeckner F.-O."/>
            <person name="Lupas A.N."/>
            <person name="Amann R."/>
            <person name="Klenk H.-P."/>
        </authorList>
    </citation>
    <scope>NUCLEOTIDE SEQUENCE [LARGE SCALE GENOMIC DNA]</scope>
    <source>
        <strain evidence="12">DSM 12343 / LSv54</strain>
    </source>
</reference>
<keyword evidence="3" id="KW-0227">DNA damage</keyword>
<dbReference type="EMBL" id="CR522870">
    <property type="protein sequence ID" value="CAG36072.1"/>
    <property type="molecule type" value="Genomic_DNA"/>
</dbReference>
<dbReference type="InterPro" id="IPR013986">
    <property type="entry name" value="DExx_box_DNA_helicase_dom_sf"/>
</dbReference>
<keyword evidence="6" id="KW-0269">Exonuclease</keyword>
<dbReference type="Pfam" id="PF04257">
    <property type="entry name" value="Exonuc_V_gamma"/>
    <property type="match status" value="1"/>
</dbReference>
<name>Q6ANK2_DESPS</name>
<dbReference type="GO" id="GO:0006281">
    <property type="term" value="P:DNA repair"/>
    <property type="evidence" value="ECO:0007669"/>
    <property type="project" value="UniProtKB-KW"/>
</dbReference>
<dbReference type="GO" id="GO:0006310">
    <property type="term" value="P:DNA recombination"/>
    <property type="evidence" value="ECO:0007669"/>
    <property type="project" value="TreeGrafter"/>
</dbReference>
<dbReference type="AlphaFoldDB" id="Q6ANK2"/>
<evidence type="ECO:0000313" key="11">
    <source>
        <dbReference type="EMBL" id="CAG36072.1"/>
    </source>
</evidence>
<evidence type="ECO:0000256" key="1">
    <source>
        <dbReference type="ARBA" id="ARBA00022722"/>
    </source>
</evidence>
<dbReference type="Proteomes" id="UP000000602">
    <property type="component" value="Chromosome"/>
</dbReference>
<evidence type="ECO:0000256" key="8">
    <source>
        <dbReference type="ARBA" id="ARBA00023125"/>
    </source>
</evidence>
<keyword evidence="12" id="KW-1185">Reference proteome</keyword>
<dbReference type="HAMAP" id="MF_01486">
    <property type="entry name" value="RecC"/>
    <property type="match status" value="1"/>
</dbReference>
<dbReference type="PANTHER" id="PTHR30591:SF1">
    <property type="entry name" value="RECBCD ENZYME SUBUNIT RECC"/>
    <property type="match status" value="1"/>
</dbReference>
<proteinExistence type="inferred from homology"/>
<dbReference type="GO" id="GO:0004386">
    <property type="term" value="F:helicase activity"/>
    <property type="evidence" value="ECO:0007669"/>
    <property type="project" value="UniProtKB-KW"/>
</dbReference>
<dbReference type="InterPro" id="IPR011335">
    <property type="entry name" value="Restrct_endonuc-II-like"/>
</dbReference>
<dbReference type="Pfam" id="PF17946">
    <property type="entry name" value="RecC_C"/>
    <property type="match status" value="1"/>
</dbReference>
<dbReference type="KEGG" id="dps:DP1343"/>
<dbReference type="GO" id="GO:0005524">
    <property type="term" value="F:ATP binding"/>
    <property type="evidence" value="ECO:0007669"/>
    <property type="project" value="UniProtKB-KW"/>
</dbReference>
<evidence type="ECO:0000259" key="10">
    <source>
        <dbReference type="Pfam" id="PF17946"/>
    </source>
</evidence>
<keyword evidence="8" id="KW-0238">DNA-binding</keyword>
<dbReference type="GO" id="GO:0008854">
    <property type="term" value="F:exodeoxyribonuclease V activity"/>
    <property type="evidence" value="ECO:0007669"/>
    <property type="project" value="InterPro"/>
</dbReference>
<keyword evidence="1" id="KW-0540">Nuclease</keyword>